<reference evidence="2" key="1">
    <citation type="submission" date="2023-01" db="EMBL/GenBank/DDBJ databases">
        <title>Genome assembly of the deep-sea coral Lophelia pertusa.</title>
        <authorList>
            <person name="Herrera S."/>
            <person name="Cordes E."/>
        </authorList>
    </citation>
    <scope>NUCLEOTIDE SEQUENCE</scope>
    <source>
        <strain evidence="2">USNM1676648</strain>
        <tissue evidence="2">Polyp</tissue>
    </source>
</reference>
<evidence type="ECO:0000313" key="3">
    <source>
        <dbReference type="Proteomes" id="UP001163046"/>
    </source>
</evidence>
<organism evidence="2 3">
    <name type="scientific">Desmophyllum pertusum</name>
    <dbReference type="NCBI Taxonomy" id="174260"/>
    <lineage>
        <taxon>Eukaryota</taxon>
        <taxon>Metazoa</taxon>
        <taxon>Cnidaria</taxon>
        <taxon>Anthozoa</taxon>
        <taxon>Hexacorallia</taxon>
        <taxon>Scleractinia</taxon>
        <taxon>Caryophylliina</taxon>
        <taxon>Caryophylliidae</taxon>
        <taxon>Desmophyllum</taxon>
    </lineage>
</organism>
<proteinExistence type="predicted"/>
<protein>
    <recommendedName>
        <fullName evidence="1">NAD(P)-binding domain-containing protein</fullName>
    </recommendedName>
</protein>
<dbReference type="GO" id="GO:0003824">
    <property type="term" value="F:catalytic activity"/>
    <property type="evidence" value="ECO:0007669"/>
    <property type="project" value="UniProtKB-ARBA"/>
</dbReference>
<evidence type="ECO:0000313" key="2">
    <source>
        <dbReference type="EMBL" id="KAJ7378481.1"/>
    </source>
</evidence>
<dbReference type="EMBL" id="MU826366">
    <property type="protein sequence ID" value="KAJ7378481.1"/>
    <property type="molecule type" value="Genomic_DNA"/>
</dbReference>
<accession>A0A9W9ZB53</accession>
<keyword evidence="3" id="KW-1185">Reference proteome</keyword>
<feature type="domain" description="NAD(P)-binding" evidence="1">
    <location>
        <begin position="4"/>
        <end position="65"/>
    </location>
</feature>
<dbReference type="OrthoDB" id="419598at2759"/>
<dbReference type="AlphaFoldDB" id="A0A9W9ZB53"/>
<dbReference type="Pfam" id="PF13460">
    <property type="entry name" value="NAD_binding_10"/>
    <property type="match status" value="1"/>
</dbReference>
<dbReference type="Proteomes" id="UP001163046">
    <property type="component" value="Unassembled WGS sequence"/>
</dbReference>
<evidence type="ECO:0000259" key="1">
    <source>
        <dbReference type="Pfam" id="PF13460"/>
    </source>
</evidence>
<comment type="caution">
    <text evidence="2">The sequence shown here is derived from an EMBL/GenBank/DDBJ whole genome shotgun (WGS) entry which is preliminary data.</text>
</comment>
<dbReference type="Gene3D" id="3.40.50.720">
    <property type="entry name" value="NAD(P)-binding Rossmann-like Domain"/>
    <property type="match status" value="1"/>
</dbReference>
<name>A0A9W9ZB53_9CNID</name>
<gene>
    <name evidence="2" type="ORF">OS493_023016</name>
</gene>
<dbReference type="InterPro" id="IPR016040">
    <property type="entry name" value="NAD(P)-bd_dom"/>
</dbReference>
<sequence>MPDMGLMEDIVTKSNLCYTIVRPPCLSEEPTTDNYLLAEGQSVPVGKGTVPRGDVAHFTLKSLQSKEWDKKGVAIDANK</sequence>